<evidence type="ECO:0000313" key="3">
    <source>
        <dbReference type="Proteomes" id="UP001651158"/>
    </source>
</evidence>
<sequence>MFFLPRLTPDQAKTRITASTSVSSIRLFWTICGQGDDKLDAFFVALDENKADVGVRQQSQLLPTVKGHVMRMRCQMRVIKHVVACASRWWQRSHQMHSVTTSSPCSFALSLSNLSYEFGEATGSILELTPPKSEA</sequence>
<accession>A0ABR4QBZ5</accession>
<proteinExistence type="predicted"/>
<evidence type="ECO:0000313" key="1">
    <source>
        <dbReference type="EMBL" id="KAL5106915.1"/>
    </source>
</evidence>
<reference evidence="2 3" key="1">
    <citation type="journal article" date="2022" name="Front. Cell. Infect. Microbiol.">
        <title>The Genomes of Two Strains of Taenia crassiceps the Animal Model for the Study of Human Cysticercosis.</title>
        <authorList>
            <person name="Bobes R.J."/>
            <person name="Estrada K."/>
            <person name="Rios-Valencia D.G."/>
            <person name="Calderon-Gallegos A."/>
            <person name="de la Torre P."/>
            <person name="Carrero J.C."/>
            <person name="Sanchez-Flores A."/>
            <person name="Laclette J.P."/>
        </authorList>
    </citation>
    <scope>NUCLEOTIDE SEQUENCE [LARGE SCALE GENOMIC DNA]</scope>
    <source>
        <strain evidence="2">WFUcys</strain>
    </source>
</reference>
<name>A0ABR4QBZ5_9CEST</name>
<dbReference type="EMBL" id="JAKROA010000005">
    <property type="protein sequence ID" value="KAL5106915.1"/>
    <property type="molecule type" value="Genomic_DNA"/>
</dbReference>
<dbReference type="EMBL" id="JAKROA010000005">
    <property type="protein sequence ID" value="KAL5107172.1"/>
    <property type="molecule type" value="Genomic_DNA"/>
</dbReference>
<keyword evidence="3" id="KW-1185">Reference proteome</keyword>
<organism evidence="2 3">
    <name type="scientific">Taenia crassiceps</name>
    <dbReference type="NCBI Taxonomy" id="6207"/>
    <lineage>
        <taxon>Eukaryota</taxon>
        <taxon>Metazoa</taxon>
        <taxon>Spiralia</taxon>
        <taxon>Lophotrochozoa</taxon>
        <taxon>Platyhelminthes</taxon>
        <taxon>Cestoda</taxon>
        <taxon>Eucestoda</taxon>
        <taxon>Cyclophyllidea</taxon>
        <taxon>Taeniidae</taxon>
        <taxon>Taenia</taxon>
    </lineage>
</organism>
<reference evidence="2" key="2">
    <citation type="submission" date="2024-12" db="EMBL/GenBank/DDBJ databases">
        <authorList>
            <person name="Estrada K."/>
            <person name="Bobes R.J."/>
            <person name="Sanchez-Flores A."/>
            <person name="Laclette J.P."/>
        </authorList>
    </citation>
    <scope>NUCLEOTIDE SEQUENCE</scope>
    <source>
        <strain evidence="2">WFUcys</strain>
        <tissue evidence="2">Peritoneal cavity of infected mice</tissue>
    </source>
</reference>
<comment type="caution">
    <text evidence="2">The sequence shown here is derived from an EMBL/GenBank/DDBJ whole genome shotgun (WGS) entry which is preliminary data.</text>
</comment>
<evidence type="ECO:0000313" key="2">
    <source>
        <dbReference type="EMBL" id="KAL5107172.1"/>
    </source>
</evidence>
<dbReference type="Proteomes" id="UP001651158">
    <property type="component" value="Unassembled WGS sequence"/>
</dbReference>
<protein>
    <submittedName>
        <fullName evidence="2">Uncharacterized protein</fullName>
    </submittedName>
</protein>
<gene>
    <name evidence="1" type="ORF">TcWFU_006200</name>
    <name evidence="2" type="ORF">TcWFU_010115</name>
</gene>